<comment type="caution">
    <text evidence="3">The sequence shown here is derived from an EMBL/GenBank/DDBJ whole genome shotgun (WGS) entry which is preliminary data.</text>
</comment>
<dbReference type="EMBL" id="MU069575">
    <property type="protein sequence ID" value="KAF5838530.1"/>
    <property type="molecule type" value="Genomic_DNA"/>
</dbReference>
<feature type="region of interest" description="Disordered" evidence="2">
    <location>
        <begin position="205"/>
        <end position="227"/>
    </location>
</feature>
<evidence type="ECO:0000313" key="4">
    <source>
        <dbReference type="Proteomes" id="UP000815325"/>
    </source>
</evidence>
<sequence length="227" mass="24992">MERQAGFKQQLEEVLTDVAETEANLEELQHKHEEGCKRLEEQSKRAAQLSADNKLLGRQLEQARTQNADMFNALQAAEGSVRELKAGSATAASILAEERRQRREEVAAAAQRAELLQQQQREALEQCQHMMQRVAEKDEQIAAIAADAARASASLKAGQEELARMEAVARATGERAAAAEALLGGRAESIGVLHAELSRLREKWPARRPSRLHSRNLGMSSGMPLPQ</sequence>
<protein>
    <recommendedName>
        <fullName evidence="5">Plectin</fullName>
    </recommendedName>
</protein>
<dbReference type="Proteomes" id="UP000815325">
    <property type="component" value="Unassembled WGS sequence"/>
</dbReference>
<organism evidence="3 4">
    <name type="scientific">Dunaliella salina</name>
    <name type="common">Green alga</name>
    <name type="synonym">Protococcus salinus</name>
    <dbReference type="NCBI Taxonomy" id="3046"/>
    <lineage>
        <taxon>Eukaryota</taxon>
        <taxon>Viridiplantae</taxon>
        <taxon>Chlorophyta</taxon>
        <taxon>core chlorophytes</taxon>
        <taxon>Chlorophyceae</taxon>
        <taxon>CS clade</taxon>
        <taxon>Chlamydomonadales</taxon>
        <taxon>Dunaliellaceae</taxon>
        <taxon>Dunaliella</taxon>
    </lineage>
</organism>
<name>A0ABQ7GV81_DUNSA</name>
<keyword evidence="1" id="KW-0175">Coiled coil</keyword>
<evidence type="ECO:0000256" key="1">
    <source>
        <dbReference type="SAM" id="Coils"/>
    </source>
</evidence>
<proteinExistence type="predicted"/>
<evidence type="ECO:0000313" key="3">
    <source>
        <dbReference type="EMBL" id="KAF5838530.1"/>
    </source>
</evidence>
<evidence type="ECO:0000256" key="2">
    <source>
        <dbReference type="SAM" id="MobiDB-lite"/>
    </source>
</evidence>
<feature type="coiled-coil region" evidence="1">
    <location>
        <begin position="99"/>
        <end position="133"/>
    </location>
</feature>
<gene>
    <name evidence="3" type="ORF">DUNSADRAFT_2728</name>
</gene>
<reference evidence="3" key="1">
    <citation type="submission" date="2017-08" db="EMBL/GenBank/DDBJ databases">
        <authorList>
            <person name="Polle J.E."/>
            <person name="Barry K."/>
            <person name="Cushman J."/>
            <person name="Schmutz J."/>
            <person name="Tran D."/>
            <person name="Hathwaick L.T."/>
            <person name="Yim W.C."/>
            <person name="Jenkins J."/>
            <person name="Mckie-Krisberg Z.M."/>
            <person name="Prochnik S."/>
            <person name="Lindquist E."/>
            <person name="Dockter R.B."/>
            <person name="Adam C."/>
            <person name="Molina H."/>
            <person name="Bunkerborg J."/>
            <person name="Jin E."/>
            <person name="Buchheim M."/>
            <person name="Magnuson J."/>
        </authorList>
    </citation>
    <scope>NUCLEOTIDE SEQUENCE</scope>
    <source>
        <strain evidence="3">CCAP 19/18</strain>
    </source>
</reference>
<keyword evidence="4" id="KW-1185">Reference proteome</keyword>
<accession>A0ABQ7GV81</accession>
<feature type="coiled-coil region" evidence="1">
    <location>
        <begin position="8"/>
        <end position="66"/>
    </location>
</feature>
<evidence type="ECO:0008006" key="5">
    <source>
        <dbReference type="Google" id="ProtNLM"/>
    </source>
</evidence>